<sequence length="599" mass="67169">MIAGPRAKITDFGMSKLATVNPRMTALTLCPGNVLYMSPEALDEAKSYTAKLDMFSFGVITIQMLTRQFPNPTDRFRLLRVPGVNQEVRVLVPDAERRKDHLESIPQTNPLKHIAVISIEKEESKRPSAIELSERLAELKQSSRYTESVRRAQNLSYPHEQQQNQPPSTNDGPTNGTPEEKLMKLGAVVEKQKSEIRVKDEAIEKTEEELDRQTLAIELKEKELHCTEEKLQVSKKLVFELRQNQERMEKCLQEKDNKIADFQKLLSEHKREIPKSTIGIAIEQPQQPPPDTPQATPLKEIREMSWREGKRAPEKMHRGAAAVKGNSVYIAPVNSHIIYHYQYMEGDEKWFCLASSPNKNVGLAMIEGLVTTIGGVRGSSVTRSLLSLTREGKWFEVFQPMPTPRTSPACITSDKTLVVAGGDDLNTVEVMKMSTQQWITVSSLPQQYSLLSGTLCGDTLYLAGGIANDMDDSKTSSKSVLACTLSNLEPPGTLFATVRKAFTRNRDVWREISGLPVAHSTLVSFRSQLLAVGGWDDFTNPTANVYRYDSRVDSWSVVSRMRRERSFCHAAVVSQDTLIVVGGYEGRTMTNTDTTEVLH</sequence>
<dbReference type="InterPro" id="IPR011009">
    <property type="entry name" value="Kinase-like_dom_sf"/>
</dbReference>
<dbReference type="PROSITE" id="PS50011">
    <property type="entry name" value="PROTEIN_KINASE_DOM"/>
    <property type="match status" value="1"/>
</dbReference>
<reference evidence="6" key="1">
    <citation type="submission" date="2023-03" db="EMBL/GenBank/DDBJ databases">
        <authorList>
            <person name="Steffen K."/>
            <person name="Cardenas P."/>
        </authorList>
    </citation>
    <scope>NUCLEOTIDE SEQUENCE</scope>
</reference>
<dbReference type="EMBL" id="CASHTH010002220">
    <property type="protein sequence ID" value="CAI8026543.1"/>
    <property type="molecule type" value="Genomic_DNA"/>
</dbReference>
<dbReference type="SMART" id="SM00612">
    <property type="entry name" value="Kelch"/>
    <property type="match status" value="3"/>
</dbReference>
<keyword evidence="1" id="KW-0880">Kelch repeat</keyword>
<dbReference type="AlphaFoldDB" id="A0AA35WM50"/>
<dbReference type="Pfam" id="PF01344">
    <property type="entry name" value="Kelch_1"/>
    <property type="match status" value="1"/>
</dbReference>
<name>A0AA35WM50_GEOBA</name>
<dbReference type="SUPFAM" id="SSF117281">
    <property type="entry name" value="Kelch motif"/>
    <property type="match status" value="1"/>
</dbReference>
<dbReference type="Gene3D" id="1.10.510.10">
    <property type="entry name" value="Transferase(Phosphotransferase) domain 1"/>
    <property type="match status" value="1"/>
</dbReference>
<evidence type="ECO:0000256" key="3">
    <source>
        <dbReference type="SAM" id="Coils"/>
    </source>
</evidence>
<feature type="domain" description="Protein kinase" evidence="5">
    <location>
        <begin position="1"/>
        <end position="139"/>
    </location>
</feature>
<dbReference type="SUPFAM" id="SSF56112">
    <property type="entry name" value="Protein kinase-like (PK-like)"/>
    <property type="match status" value="1"/>
</dbReference>
<dbReference type="GO" id="GO:0005524">
    <property type="term" value="F:ATP binding"/>
    <property type="evidence" value="ECO:0007669"/>
    <property type="project" value="InterPro"/>
</dbReference>
<evidence type="ECO:0000313" key="6">
    <source>
        <dbReference type="EMBL" id="CAI8026543.1"/>
    </source>
</evidence>
<feature type="region of interest" description="Disordered" evidence="4">
    <location>
        <begin position="279"/>
        <end position="298"/>
    </location>
</feature>
<dbReference type="InterPro" id="IPR006652">
    <property type="entry name" value="Kelch_1"/>
</dbReference>
<evidence type="ECO:0000256" key="1">
    <source>
        <dbReference type="ARBA" id="ARBA00022441"/>
    </source>
</evidence>
<accession>A0AA35WM50</accession>
<evidence type="ECO:0000313" key="7">
    <source>
        <dbReference type="Proteomes" id="UP001174909"/>
    </source>
</evidence>
<keyword evidence="7" id="KW-1185">Reference proteome</keyword>
<feature type="region of interest" description="Disordered" evidence="4">
    <location>
        <begin position="155"/>
        <end position="179"/>
    </location>
</feature>
<keyword evidence="2" id="KW-0677">Repeat</keyword>
<evidence type="ECO:0000256" key="4">
    <source>
        <dbReference type="SAM" id="MobiDB-lite"/>
    </source>
</evidence>
<organism evidence="6 7">
    <name type="scientific">Geodia barretti</name>
    <name type="common">Barrett's horny sponge</name>
    <dbReference type="NCBI Taxonomy" id="519541"/>
    <lineage>
        <taxon>Eukaryota</taxon>
        <taxon>Metazoa</taxon>
        <taxon>Porifera</taxon>
        <taxon>Demospongiae</taxon>
        <taxon>Heteroscleromorpha</taxon>
        <taxon>Tetractinellida</taxon>
        <taxon>Astrophorina</taxon>
        <taxon>Geodiidae</taxon>
        <taxon>Geodia</taxon>
    </lineage>
</organism>
<keyword evidence="3" id="KW-0175">Coiled coil</keyword>
<dbReference type="InterPro" id="IPR015915">
    <property type="entry name" value="Kelch-typ_b-propeller"/>
</dbReference>
<evidence type="ECO:0000259" key="5">
    <source>
        <dbReference type="PROSITE" id="PS50011"/>
    </source>
</evidence>
<comment type="caution">
    <text evidence="6">The sequence shown here is derived from an EMBL/GenBank/DDBJ whole genome shotgun (WGS) entry which is preliminary data.</text>
</comment>
<dbReference type="Gene3D" id="2.120.10.80">
    <property type="entry name" value="Kelch-type beta propeller"/>
    <property type="match status" value="2"/>
</dbReference>
<evidence type="ECO:0000256" key="2">
    <source>
        <dbReference type="ARBA" id="ARBA00022737"/>
    </source>
</evidence>
<dbReference type="InterPro" id="IPR000719">
    <property type="entry name" value="Prot_kinase_dom"/>
</dbReference>
<dbReference type="PANTHER" id="PTHR45632:SF3">
    <property type="entry name" value="KELCH-LIKE PROTEIN 32"/>
    <property type="match status" value="1"/>
</dbReference>
<dbReference type="PANTHER" id="PTHR45632">
    <property type="entry name" value="LD33804P"/>
    <property type="match status" value="1"/>
</dbReference>
<gene>
    <name evidence="6" type="ORF">GBAR_LOCUS15244</name>
</gene>
<protein>
    <submittedName>
        <fullName evidence="6">Kelch-like protein 20</fullName>
    </submittedName>
</protein>
<dbReference type="Pfam" id="PF00069">
    <property type="entry name" value="Pkinase"/>
    <property type="match status" value="1"/>
</dbReference>
<feature type="compositionally biased region" description="Polar residues" evidence="4">
    <location>
        <begin position="155"/>
        <end position="177"/>
    </location>
</feature>
<feature type="coiled-coil region" evidence="3">
    <location>
        <begin position="189"/>
        <end position="272"/>
    </location>
</feature>
<proteinExistence type="predicted"/>
<dbReference type="Proteomes" id="UP001174909">
    <property type="component" value="Unassembled WGS sequence"/>
</dbReference>
<dbReference type="GO" id="GO:0004672">
    <property type="term" value="F:protein kinase activity"/>
    <property type="evidence" value="ECO:0007669"/>
    <property type="project" value="InterPro"/>
</dbReference>